<accession>A0A423VEW2</accession>
<dbReference type="EMBL" id="LKEA01000070">
    <property type="protein sequence ID" value="ROV89452.1"/>
    <property type="molecule type" value="Genomic_DNA"/>
</dbReference>
<reference evidence="3 4" key="1">
    <citation type="submission" date="2015-09" db="EMBL/GenBank/DDBJ databases">
        <title>Host preference determinants of Valsa canker pathogens revealed by comparative genomics.</title>
        <authorList>
            <person name="Yin Z."/>
            <person name="Huang L."/>
        </authorList>
    </citation>
    <scope>NUCLEOTIDE SEQUENCE [LARGE SCALE GENOMIC DNA]</scope>
    <source>
        <strain evidence="3 4">03-1</strain>
    </source>
</reference>
<name>A0A423VEW2_9PEZI</name>
<proteinExistence type="predicted"/>
<feature type="coiled-coil region" evidence="1">
    <location>
        <begin position="162"/>
        <end position="224"/>
    </location>
</feature>
<evidence type="ECO:0000313" key="3">
    <source>
        <dbReference type="EMBL" id="ROV89452.1"/>
    </source>
</evidence>
<organism evidence="3 4">
    <name type="scientific">Cytospora schulzeri</name>
    <dbReference type="NCBI Taxonomy" id="448051"/>
    <lineage>
        <taxon>Eukaryota</taxon>
        <taxon>Fungi</taxon>
        <taxon>Dikarya</taxon>
        <taxon>Ascomycota</taxon>
        <taxon>Pezizomycotina</taxon>
        <taxon>Sordariomycetes</taxon>
        <taxon>Sordariomycetidae</taxon>
        <taxon>Diaporthales</taxon>
        <taxon>Cytosporaceae</taxon>
        <taxon>Cytospora</taxon>
    </lineage>
</organism>
<feature type="compositionally biased region" description="Basic and acidic residues" evidence="2">
    <location>
        <begin position="503"/>
        <end position="525"/>
    </location>
</feature>
<dbReference type="STRING" id="356882.A0A423VEW2"/>
<sequence length="668" mass="75634">MEKAEQLAEGFSLLAERVNWIVQLLPHDIGTEDDLRKVSLRKVLHLVEASVKELRDAVSRVQGMEAVLSEEQADIAKRNDAEDSATAKLAEAERQFALASDKMREYETLKIKLEDSQSQVKINMDAWISKLEALKQQESEIAQKEASASAAAIRLDARETAVRMAEEKSKSLKTEVEELGKRKATLQKEGGDIVDDLSKFRQTWRRLQKQDKTLEEKIKTYNERTSALDEWQRKQEQELDDEKARVGRRNDTIRRLEATVQATGIELRAHEEASTSLRTEYEAAVEALDDKTIVVGDLELQVETESKRADELQRQLNEANGKIKALERALDEKEEGKYEEMLQRVDSLKDSNSNTVKDLLRKIDGLKISNMETVDGLVTSNRDTVKCSVDAMEQLKQAMVVATGALNNGTEAIGRFRGQWSPKVRQVESSAKQLGATTKDLQLLEQKWSAKLRDQKSLAEGRKADLIHAFSQELKEEHTAKLASLSKSHEVERQADRAALSKARSEVDQLRNQLSEKVEVHTSPERRHKRVKADSNGDGVPKTLPTQASGDRSQGEVSMWQAALNRADEVWRSFEPVILTHGISYSWIIMHLAFVVESEGHTGRFQEFLNSDAEGWYCVTAVVLLGYKDGKSKRDGRCAYSERHNRKMCTGIRKVSNTRKLEIKLFEH</sequence>
<evidence type="ECO:0000313" key="4">
    <source>
        <dbReference type="Proteomes" id="UP000283895"/>
    </source>
</evidence>
<dbReference type="OrthoDB" id="10642877at2759"/>
<feature type="coiled-coil region" evidence="1">
    <location>
        <begin position="75"/>
        <end position="119"/>
    </location>
</feature>
<gene>
    <name evidence="3" type="ORF">VMCG_10233</name>
</gene>
<feature type="coiled-coil region" evidence="1">
    <location>
        <begin position="253"/>
        <end position="336"/>
    </location>
</feature>
<dbReference type="Proteomes" id="UP000283895">
    <property type="component" value="Unassembled WGS sequence"/>
</dbReference>
<comment type="caution">
    <text evidence="3">The sequence shown here is derived from an EMBL/GenBank/DDBJ whole genome shotgun (WGS) entry which is preliminary data.</text>
</comment>
<evidence type="ECO:0000256" key="1">
    <source>
        <dbReference type="SAM" id="Coils"/>
    </source>
</evidence>
<feature type="compositionally biased region" description="Basic and acidic residues" evidence="2">
    <location>
        <begin position="487"/>
        <end position="496"/>
    </location>
</feature>
<feature type="region of interest" description="Disordered" evidence="2">
    <location>
        <begin position="483"/>
        <end position="554"/>
    </location>
</feature>
<keyword evidence="1" id="KW-0175">Coiled coil</keyword>
<evidence type="ECO:0000256" key="2">
    <source>
        <dbReference type="SAM" id="MobiDB-lite"/>
    </source>
</evidence>
<keyword evidence="4" id="KW-1185">Reference proteome</keyword>
<protein>
    <submittedName>
        <fullName evidence="3">Uncharacterized protein</fullName>
    </submittedName>
</protein>
<dbReference type="AlphaFoldDB" id="A0A423VEW2"/>
<feature type="compositionally biased region" description="Polar residues" evidence="2">
    <location>
        <begin position="544"/>
        <end position="554"/>
    </location>
</feature>